<evidence type="ECO:0000313" key="2">
    <source>
        <dbReference type="Proteomes" id="UP001597079"/>
    </source>
</evidence>
<reference evidence="2" key="1">
    <citation type="journal article" date="2019" name="Int. J. Syst. Evol. Microbiol.">
        <title>The Global Catalogue of Microorganisms (GCM) 10K type strain sequencing project: providing services to taxonomists for standard genome sequencing and annotation.</title>
        <authorList>
            <consortium name="The Broad Institute Genomics Platform"/>
            <consortium name="The Broad Institute Genome Sequencing Center for Infectious Disease"/>
            <person name="Wu L."/>
            <person name="Ma J."/>
        </authorList>
    </citation>
    <scope>NUCLEOTIDE SEQUENCE [LARGE SCALE GENOMIC DNA]</scope>
    <source>
        <strain evidence="2">CGMCC 1.12286</strain>
    </source>
</reference>
<organism evidence="1 2">
    <name type="scientific">Alicyclobacillus fodiniaquatilis</name>
    <dbReference type="NCBI Taxonomy" id="1661150"/>
    <lineage>
        <taxon>Bacteria</taxon>
        <taxon>Bacillati</taxon>
        <taxon>Bacillota</taxon>
        <taxon>Bacilli</taxon>
        <taxon>Bacillales</taxon>
        <taxon>Alicyclobacillaceae</taxon>
        <taxon>Alicyclobacillus</taxon>
    </lineage>
</organism>
<sequence length="117" mass="13280">MLDVQDRFFWFIVCSVCDNGYMRNTEIIFKCAHQAQAGENLHLVANRGVKLKNYHVRIVGMEHAEFPQHVQCGHGCSYIIQFVNLETDAVELEFCPLTAEHFAGVLLDAIELCHLSA</sequence>
<comment type="caution">
    <text evidence="1">The sequence shown here is derived from an EMBL/GenBank/DDBJ whole genome shotgun (WGS) entry which is preliminary data.</text>
</comment>
<dbReference type="Proteomes" id="UP001597079">
    <property type="component" value="Unassembled WGS sequence"/>
</dbReference>
<gene>
    <name evidence="1" type="ORF">ACFSB2_16610</name>
</gene>
<dbReference type="EMBL" id="JBHUCX010000050">
    <property type="protein sequence ID" value="MFD1676327.1"/>
    <property type="molecule type" value="Genomic_DNA"/>
</dbReference>
<name>A0ABW4JN97_9BACL</name>
<evidence type="ECO:0000313" key="1">
    <source>
        <dbReference type="EMBL" id="MFD1676327.1"/>
    </source>
</evidence>
<dbReference type="RefSeq" id="WP_377944223.1">
    <property type="nucleotide sequence ID" value="NZ_JBHUCX010000050.1"/>
</dbReference>
<accession>A0ABW4JN97</accession>
<protein>
    <submittedName>
        <fullName evidence="1">Uncharacterized protein</fullName>
    </submittedName>
</protein>
<proteinExistence type="predicted"/>
<keyword evidence="2" id="KW-1185">Reference proteome</keyword>